<dbReference type="Proteomes" id="UP000238169">
    <property type="component" value="Unassembled WGS sequence"/>
</dbReference>
<gene>
    <name evidence="3" type="ORF">NOV72_03282</name>
</gene>
<evidence type="ECO:0000313" key="4">
    <source>
        <dbReference type="Proteomes" id="UP000238169"/>
    </source>
</evidence>
<evidence type="ECO:0000259" key="2">
    <source>
        <dbReference type="Pfam" id="PF05272"/>
    </source>
</evidence>
<dbReference type="EMBL" id="OGTP01000010">
    <property type="protein sequence ID" value="SPB16082.1"/>
    <property type="molecule type" value="Genomic_DNA"/>
</dbReference>
<feature type="compositionally biased region" description="Basic and acidic residues" evidence="1">
    <location>
        <begin position="8"/>
        <end position="21"/>
    </location>
</feature>
<proteinExistence type="predicted"/>
<sequence>MEPSDVIRPSDEIEPPAHEPPAENAGKAKLRKASAADLADLLAADPALAPALRFNMFRRRVAVVASLPWEHDGDTLVDTDLAELQVYAETRHRLIASIDALYVAVNMHAWRHRFNPLRDYLLSLQWDGVRRLDTWLAVYCGAARNKFNSAAGRKTLVGAVARAVQPGVKLDTMLVLEGEQGIFKSTLIRELAGAEYFNDAMLNFADARGAAEQMQGCWLWEVSELAGMSRAEVTAIKRFLSASEDKVRHVFKRMAETVPRSCVFIGTTNPDATGEYLRDSSGARRFWPVAVRRINIAAIRRDRDQLWAEAVAAFVASEKHWLEDRSVIKSQVKEAQKRTVTSPWIERTQRYIDANPLKNTLTTAEIFEAARGRSADSRSSEDLKHIADALTKAGFCKKSTNKRNVWIRSGTDGKPTSDKDGSDYERASNGT</sequence>
<dbReference type="PANTHER" id="PTHR34985:SF1">
    <property type="entry name" value="SLR0554 PROTEIN"/>
    <property type="match status" value="1"/>
</dbReference>
<evidence type="ECO:0000313" key="3">
    <source>
        <dbReference type="EMBL" id="SPB16082.1"/>
    </source>
</evidence>
<dbReference type="AlphaFoldDB" id="A0A2U3I7B7"/>
<dbReference type="PANTHER" id="PTHR34985">
    <property type="entry name" value="SLR0554 PROTEIN"/>
    <property type="match status" value="1"/>
</dbReference>
<name>A0A2U3I7B7_9BURK</name>
<protein>
    <submittedName>
        <fullName evidence="3">Virulence protein E</fullName>
    </submittedName>
</protein>
<dbReference type="Pfam" id="PF05272">
    <property type="entry name" value="VapE-like_dom"/>
    <property type="match status" value="1"/>
</dbReference>
<accession>A0A2U3I7B7</accession>
<keyword evidence="4" id="KW-1185">Reference proteome</keyword>
<evidence type="ECO:0000256" key="1">
    <source>
        <dbReference type="SAM" id="MobiDB-lite"/>
    </source>
</evidence>
<dbReference type="InterPro" id="IPR027417">
    <property type="entry name" value="P-loop_NTPase"/>
</dbReference>
<dbReference type="SUPFAM" id="SSF52540">
    <property type="entry name" value="P-loop containing nucleoside triphosphate hydrolases"/>
    <property type="match status" value="1"/>
</dbReference>
<dbReference type="InterPro" id="IPR007936">
    <property type="entry name" value="VapE-like_dom"/>
</dbReference>
<feature type="compositionally biased region" description="Basic and acidic residues" evidence="1">
    <location>
        <begin position="415"/>
        <end position="431"/>
    </location>
</feature>
<feature type="region of interest" description="Disordered" evidence="1">
    <location>
        <begin position="404"/>
        <end position="431"/>
    </location>
</feature>
<feature type="domain" description="Virulence-associated protein E-like" evidence="2">
    <location>
        <begin position="122"/>
        <end position="337"/>
    </location>
</feature>
<organism evidence="3 4">
    <name type="scientific">Caballeronia novacaledonica</name>
    <dbReference type="NCBI Taxonomy" id="1544861"/>
    <lineage>
        <taxon>Bacteria</taxon>
        <taxon>Pseudomonadati</taxon>
        <taxon>Pseudomonadota</taxon>
        <taxon>Betaproteobacteria</taxon>
        <taxon>Burkholderiales</taxon>
        <taxon>Burkholderiaceae</taxon>
        <taxon>Caballeronia</taxon>
    </lineage>
</organism>
<reference evidence="4" key="1">
    <citation type="submission" date="2018-01" db="EMBL/GenBank/DDBJ databases">
        <authorList>
            <person name="Peeters C."/>
        </authorList>
    </citation>
    <scope>NUCLEOTIDE SEQUENCE [LARGE SCALE GENOMIC DNA]</scope>
</reference>
<feature type="region of interest" description="Disordered" evidence="1">
    <location>
        <begin position="1"/>
        <end position="26"/>
    </location>
</feature>